<dbReference type="InterPro" id="IPR013241">
    <property type="entry name" value="RNase_P_Pop3"/>
</dbReference>
<organism evidence="2 3">
    <name type="scientific">Umbelopsis vinacea</name>
    <dbReference type="NCBI Taxonomy" id="44442"/>
    <lineage>
        <taxon>Eukaryota</taxon>
        <taxon>Fungi</taxon>
        <taxon>Fungi incertae sedis</taxon>
        <taxon>Mucoromycota</taxon>
        <taxon>Mucoromycotina</taxon>
        <taxon>Umbelopsidomycetes</taxon>
        <taxon>Umbelopsidales</taxon>
        <taxon>Umbelopsidaceae</taxon>
        <taxon>Umbelopsis</taxon>
    </lineage>
</organism>
<protein>
    <submittedName>
        <fullName evidence="2">Uncharacterized protein</fullName>
    </submittedName>
</protein>
<dbReference type="PANTHER" id="PTHR28272">
    <property type="entry name" value="RIBONUCLEASES P/MRP PROTEIN SUBUNIT POP3"/>
    <property type="match status" value="1"/>
</dbReference>
<feature type="region of interest" description="Disordered" evidence="1">
    <location>
        <begin position="194"/>
        <end position="229"/>
    </location>
</feature>
<dbReference type="GO" id="GO:0000171">
    <property type="term" value="F:ribonuclease MRP activity"/>
    <property type="evidence" value="ECO:0007669"/>
    <property type="project" value="TreeGrafter"/>
</dbReference>
<evidence type="ECO:0000256" key="1">
    <source>
        <dbReference type="SAM" id="MobiDB-lite"/>
    </source>
</evidence>
<dbReference type="GO" id="GO:0005655">
    <property type="term" value="C:nucleolar ribonuclease P complex"/>
    <property type="evidence" value="ECO:0007669"/>
    <property type="project" value="TreeGrafter"/>
</dbReference>
<dbReference type="InterPro" id="IPR029064">
    <property type="entry name" value="Ribosomal_eL30-like_sf"/>
</dbReference>
<reference evidence="2" key="1">
    <citation type="submission" date="2020-12" db="EMBL/GenBank/DDBJ databases">
        <title>Metabolic potential, ecology and presence of endohyphal bacteria is reflected in genomic diversity of Mucoromycotina.</title>
        <authorList>
            <person name="Muszewska A."/>
            <person name="Okrasinska A."/>
            <person name="Steczkiewicz K."/>
            <person name="Drgas O."/>
            <person name="Orlowska M."/>
            <person name="Perlinska-Lenart U."/>
            <person name="Aleksandrzak-Piekarczyk T."/>
            <person name="Szatraj K."/>
            <person name="Zielenkiewicz U."/>
            <person name="Pilsyk S."/>
            <person name="Malc E."/>
            <person name="Mieczkowski P."/>
            <person name="Kruszewska J.S."/>
            <person name="Biernat P."/>
            <person name="Pawlowska J."/>
        </authorList>
    </citation>
    <scope>NUCLEOTIDE SEQUENCE</scope>
    <source>
        <strain evidence="2">WA0000051536</strain>
    </source>
</reference>
<dbReference type="GO" id="GO:0008033">
    <property type="term" value="P:tRNA processing"/>
    <property type="evidence" value="ECO:0007669"/>
    <property type="project" value="InterPro"/>
</dbReference>
<dbReference type="AlphaFoldDB" id="A0A8H7UBS2"/>
<dbReference type="GO" id="GO:0006364">
    <property type="term" value="P:rRNA processing"/>
    <property type="evidence" value="ECO:0007669"/>
    <property type="project" value="InterPro"/>
</dbReference>
<gene>
    <name evidence="2" type="ORF">INT44_006584</name>
</gene>
<evidence type="ECO:0000313" key="2">
    <source>
        <dbReference type="EMBL" id="KAG2179736.1"/>
    </source>
</evidence>
<dbReference type="PANTHER" id="PTHR28272:SF1">
    <property type="entry name" value="RIBONUCLEASES P_MRP PROTEIN SUBUNIT POP3"/>
    <property type="match status" value="1"/>
</dbReference>
<dbReference type="OrthoDB" id="20109at2759"/>
<dbReference type="GO" id="GO:0034965">
    <property type="term" value="P:intronic box C/D snoRNA processing"/>
    <property type="evidence" value="ECO:0007669"/>
    <property type="project" value="TreeGrafter"/>
</dbReference>
<feature type="compositionally biased region" description="Polar residues" evidence="1">
    <location>
        <begin position="205"/>
        <end position="229"/>
    </location>
</feature>
<accession>A0A8H7UBS2</accession>
<name>A0A8H7UBS2_9FUNG</name>
<dbReference type="GO" id="GO:0000172">
    <property type="term" value="C:ribonuclease MRP complex"/>
    <property type="evidence" value="ECO:0007669"/>
    <property type="project" value="TreeGrafter"/>
</dbReference>
<proteinExistence type="predicted"/>
<keyword evidence="3" id="KW-1185">Reference proteome</keyword>
<evidence type="ECO:0000313" key="3">
    <source>
        <dbReference type="Proteomes" id="UP000612746"/>
    </source>
</evidence>
<dbReference type="GO" id="GO:0004526">
    <property type="term" value="F:ribonuclease P activity"/>
    <property type="evidence" value="ECO:0007669"/>
    <property type="project" value="TreeGrafter"/>
</dbReference>
<dbReference type="Gene3D" id="3.30.1330.30">
    <property type="match status" value="1"/>
</dbReference>
<comment type="caution">
    <text evidence="2">The sequence shown here is derived from an EMBL/GenBank/DDBJ whole genome shotgun (WGS) entry which is preliminary data.</text>
</comment>
<sequence length="229" mass="25712">MSVAVHHGDNLRKTEVKKKTVYKAVLDTPFILKWPFTPADRHADIFKALCELVKPIGEARRERRKQRKQKIKATEQLPSSPTVITGFNEITRSLERKDPDDSDAIVFVCRSDTELPQLCSYYPQLCALAGRKLVPLQKGSEAALAGVLGLKRVMGIQVKGSGDVWDRLTKLTSGIPTPSAPWLEHRYMPTEIKTLETTAPVINRTKPQQQQMKRPSASTQPSNNKKQKS</sequence>
<dbReference type="Proteomes" id="UP000612746">
    <property type="component" value="Unassembled WGS sequence"/>
</dbReference>
<dbReference type="Pfam" id="PF08228">
    <property type="entry name" value="RNase_P_pop3"/>
    <property type="match status" value="1"/>
</dbReference>
<dbReference type="GO" id="GO:0005829">
    <property type="term" value="C:cytosol"/>
    <property type="evidence" value="ECO:0007669"/>
    <property type="project" value="TreeGrafter"/>
</dbReference>
<dbReference type="EMBL" id="JAEPRA010000010">
    <property type="protein sequence ID" value="KAG2179736.1"/>
    <property type="molecule type" value="Genomic_DNA"/>
</dbReference>